<dbReference type="InterPro" id="IPR029044">
    <property type="entry name" value="Nucleotide-diphossugar_trans"/>
</dbReference>
<dbReference type="Gene3D" id="3.90.550.10">
    <property type="entry name" value="Spore Coat Polysaccharide Biosynthesis Protein SpsA, Chain A"/>
    <property type="match status" value="1"/>
</dbReference>
<dbReference type="EMBL" id="BMDO01000009">
    <property type="protein sequence ID" value="GGI51972.1"/>
    <property type="molecule type" value="Genomic_DNA"/>
</dbReference>
<evidence type="ECO:0000313" key="2">
    <source>
        <dbReference type="EMBL" id="GGI51972.1"/>
    </source>
</evidence>
<comment type="caution">
    <text evidence="2">The sequence shown here is derived from an EMBL/GenBank/DDBJ whole genome shotgun (WGS) entry which is preliminary data.</text>
</comment>
<dbReference type="PANTHER" id="PTHR43777:SF1">
    <property type="entry name" value="MOLYBDENUM COFACTOR CYTIDYLYLTRANSFERASE"/>
    <property type="match status" value="1"/>
</dbReference>
<evidence type="ECO:0000313" key="3">
    <source>
        <dbReference type="Proteomes" id="UP000662074"/>
    </source>
</evidence>
<proteinExistence type="predicted"/>
<dbReference type="RefSeq" id="WP_188418076.1">
    <property type="nucleotide sequence ID" value="NZ_BMDO01000009.1"/>
</dbReference>
<evidence type="ECO:0000259" key="1">
    <source>
        <dbReference type="Pfam" id="PF12804"/>
    </source>
</evidence>
<reference evidence="2" key="1">
    <citation type="journal article" date="2014" name="Int. J. Syst. Evol. Microbiol.">
        <title>Complete genome sequence of Corynebacterium casei LMG S-19264T (=DSM 44701T), isolated from a smear-ripened cheese.</title>
        <authorList>
            <consortium name="US DOE Joint Genome Institute (JGI-PGF)"/>
            <person name="Walter F."/>
            <person name="Albersmeier A."/>
            <person name="Kalinowski J."/>
            <person name="Ruckert C."/>
        </authorList>
    </citation>
    <scope>NUCLEOTIDE SEQUENCE</scope>
    <source>
        <strain evidence="2">CCM 8711</strain>
    </source>
</reference>
<dbReference type="SUPFAM" id="SSF53448">
    <property type="entry name" value="Nucleotide-diphospho-sugar transferases"/>
    <property type="match status" value="1"/>
</dbReference>
<keyword evidence="3" id="KW-1185">Reference proteome</keyword>
<reference evidence="2" key="2">
    <citation type="submission" date="2020-09" db="EMBL/GenBank/DDBJ databases">
        <authorList>
            <person name="Sun Q."/>
            <person name="Sedlacek I."/>
        </authorList>
    </citation>
    <scope>NUCLEOTIDE SEQUENCE</scope>
    <source>
        <strain evidence="2">CCM 8711</strain>
    </source>
</reference>
<dbReference type="GO" id="GO:0016779">
    <property type="term" value="F:nucleotidyltransferase activity"/>
    <property type="evidence" value="ECO:0007669"/>
    <property type="project" value="UniProtKB-ARBA"/>
</dbReference>
<sequence>MTGIIILAAGSSSRMGQPKQQLVYQDKTLLQRAIEAAKGVQAHALMVVLGANNQTILDDVDSKHLDVVINPEWEQGMSSSIKAGITALQTLYPKVDNVLMMLCDQPFVDTALLVKLIDAKPPIDDAIVACKYKDTIGVPVLFGKSWFANLQDLKGEDGAKKLLLTHQDKVVTVPFDQGSIDIDTPNDYQQLLNK</sequence>
<organism evidence="2 3">
    <name type="scientific">Mucilaginibacter galii</name>
    <dbReference type="NCBI Taxonomy" id="2005073"/>
    <lineage>
        <taxon>Bacteria</taxon>
        <taxon>Pseudomonadati</taxon>
        <taxon>Bacteroidota</taxon>
        <taxon>Sphingobacteriia</taxon>
        <taxon>Sphingobacteriales</taxon>
        <taxon>Sphingobacteriaceae</taxon>
        <taxon>Mucilaginibacter</taxon>
    </lineage>
</organism>
<dbReference type="Pfam" id="PF12804">
    <property type="entry name" value="NTP_transf_3"/>
    <property type="match status" value="1"/>
</dbReference>
<protein>
    <recommendedName>
        <fullName evidence="1">MobA-like NTP transferase domain-containing protein</fullName>
    </recommendedName>
</protein>
<dbReference type="Proteomes" id="UP000662074">
    <property type="component" value="Unassembled WGS sequence"/>
</dbReference>
<dbReference type="CDD" id="cd04182">
    <property type="entry name" value="GT_2_like_f"/>
    <property type="match status" value="1"/>
</dbReference>
<dbReference type="AlphaFoldDB" id="A0A917JC97"/>
<accession>A0A917JC97</accession>
<name>A0A917JC97_9SPHI</name>
<gene>
    <name evidence="2" type="ORF">GCM10011425_31840</name>
</gene>
<dbReference type="PANTHER" id="PTHR43777">
    <property type="entry name" value="MOLYBDENUM COFACTOR CYTIDYLYLTRANSFERASE"/>
    <property type="match status" value="1"/>
</dbReference>
<dbReference type="InterPro" id="IPR025877">
    <property type="entry name" value="MobA-like_NTP_Trfase"/>
</dbReference>
<feature type="domain" description="MobA-like NTP transferase" evidence="1">
    <location>
        <begin position="5"/>
        <end position="166"/>
    </location>
</feature>